<name>A0A023FR49_AMBCJ</name>
<sequence length="230" mass="25755">LCLGVLILSVAPFEVVGNWNFTTHVEKYIEKLNSTMHNITSWGMTENYDYWLDLRGENQTQPITATAGPINFSSPIKELSPLINDYQFEIISYFLNLTESISSPFLLAANLSLELYENQSLKKKAVIFHMNNRTGAKNWTAVYTAVRVKGQRPSILKQLKKGTGSLRQWYSKTRFTVNVTFSGSIAYGTSSSTGNGTEYQTITVGNLNDTSKGLLRNGENLTYTFKGTYG</sequence>
<accession>A0A023FR49</accession>
<feature type="signal peptide" evidence="1">
    <location>
        <begin position="1"/>
        <end position="17"/>
    </location>
</feature>
<dbReference type="AlphaFoldDB" id="A0A023FR49"/>
<feature type="non-terminal residue" evidence="2">
    <location>
        <position position="230"/>
    </location>
</feature>
<evidence type="ECO:0008006" key="3">
    <source>
        <dbReference type="Google" id="ProtNLM"/>
    </source>
</evidence>
<evidence type="ECO:0000256" key="1">
    <source>
        <dbReference type="SAM" id="SignalP"/>
    </source>
</evidence>
<feature type="non-terminal residue" evidence="2">
    <location>
        <position position="1"/>
    </location>
</feature>
<protein>
    <recommendedName>
        <fullName evidence="3">Secreted protein</fullName>
    </recommendedName>
</protein>
<feature type="chain" id="PRO_5001520119" description="Secreted protein" evidence="1">
    <location>
        <begin position="18"/>
        <end position="230"/>
    </location>
</feature>
<reference evidence="2" key="1">
    <citation type="submission" date="2014-03" db="EMBL/GenBank/DDBJ databases">
        <title>The sialotranscriptome of Amblyomma triste, Amblyomma parvum and Amblyomma cajennense ticks, uncovered by 454-based RNA-seq.</title>
        <authorList>
            <person name="Garcia G.R."/>
            <person name="Gardinassi L.G."/>
            <person name="Ribeiro J.M."/>
            <person name="Anatriello E."/>
            <person name="Ferreira B.R."/>
            <person name="Moreira H.N."/>
            <person name="Mafra C."/>
            <person name="Olegario M.M."/>
            <person name="Szabo P.J."/>
            <person name="Miranda-Santos I.K."/>
            <person name="Maruyama S.R."/>
        </authorList>
    </citation>
    <scope>NUCLEOTIDE SEQUENCE</scope>
    <source>
        <strain evidence="2">Uberlandia</strain>
        <tissue evidence="2">Salivary glands</tissue>
    </source>
</reference>
<proteinExistence type="evidence at transcript level"/>
<dbReference type="EMBL" id="GBBK01000190">
    <property type="protein sequence ID" value="JAC24292.1"/>
    <property type="molecule type" value="mRNA"/>
</dbReference>
<keyword evidence="1" id="KW-0732">Signal</keyword>
<evidence type="ECO:0000313" key="2">
    <source>
        <dbReference type="EMBL" id="JAC24292.1"/>
    </source>
</evidence>
<organism evidence="2">
    <name type="scientific">Amblyomma cajennense</name>
    <name type="common">Cayenne tick</name>
    <name type="synonym">Acarus cajennensis</name>
    <dbReference type="NCBI Taxonomy" id="34607"/>
    <lineage>
        <taxon>Eukaryota</taxon>
        <taxon>Metazoa</taxon>
        <taxon>Ecdysozoa</taxon>
        <taxon>Arthropoda</taxon>
        <taxon>Chelicerata</taxon>
        <taxon>Arachnida</taxon>
        <taxon>Acari</taxon>
        <taxon>Parasitiformes</taxon>
        <taxon>Ixodida</taxon>
        <taxon>Ixodoidea</taxon>
        <taxon>Ixodidae</taxon>
        <taxon>Amblyomminae</taxon>
        <taxon>Amblyomma</taxon>
    </lineage>
</organism>